<evidence type="ECO:0000256" key="1">
    <source>
        <dbReference type="SAM" id="MobiDB-lite"/>
    </source>
</evidence>
<reference evidence="3" key="1">
    <citation type="journal article" date="2020" name="Stud. Mycol.">
        <title>101 Dothideomycetes genomes: a test case for predicting lifestyles and emergence of pathogens.</title>
        <authorList>
            <person name="Haridas S."/>
            <person name="Albert R."/>
            <person name="Binder M."/>
            <person name="Bloem J."/>
            <person name="Labutti K."/>
            <person name="Salamov A."/>
            <person name="Andreopoulos B."/>
            <person name="Baker S."/>
            <person name="Barry K."/>
            <person name="Bills G."/>
            <person name="Bluhm B."/>
            <person name="Cannon C."/>
            <person name="Castanera R."/>
            <person name="Culley D."/>
            <person name="Daum C."/>
            <person name="Ezra D."/>
            <person name="Gonzalez J."/>
            <person name="Henrissat B."/>
            <person name="Kuo A."/>
            <person name="Liang C."/>
            <person name="Lipzen A."/>
            <person name="Lutzoni F."/>
            <person name="Magnuson J."/>
            <person name="Mondo S."/>
            <person name="Nolan M."/>
            <person name="Ohm R."/>
            <person name="Pangilinan J."/>
            <person name="Park H.-J."/>
            <person name="Ramirez L."/>
            <person name="Alfaro M."/>
            <person name="Sun H."/>
            <person name="Tritt A."/>
            <person name="Yoshinaga Y."/>
            <person name="Zwiers L.-H."/>
            <person name="Turgeon B."/>
            <person name="Goodwin S."/>
            <person name="Spatafora J."/>
            <person name="Crous P."/>
            <person name="Grigoriev I."/>
        </authorList>
    </citation>
    <scope>NUCLEOTIDE SEQUENCE</scope>
    <source>
        <strain evidence="3">CBS 125425</strain>
    </source>
</reference>
<organism evidence="3 4">
    <name type="scientific">Polyplosphaeria fusca</name>
    <dbReference type="NCBI Taxonomy" id="682080"/>
    <lineage>
        <taxon>Eukaryota</taxon>
        <taxon>Fungi</taxon>
        <taxon>Dikarya</taxon>
        <taxon>Ascomycota</taxon>
        <taxon>Pezizomycotina</taxon>
        <taxon>Dothideomycetes</taxon>
        <taxon>Pleosporomycetidae</taxon>
        <taxon>Pleosporales</taxon>
        <taxon>Tetraplosphaeriaceae</taxon>
        <taxon>Polyplosphaeria</taxon>
    </lineage>
</organism>
<dbReference type="PROSITE" id="PS51228">
    <property type="entry name" value="ACB_2"/>
    <property type="match status" value="1"/>
</dbReference>
<dbReference type="Pfam" id="PF00887">
    <property type="entry name" value="ACBP"/>
    <property type="match status" value="1"/>
</dbReference>
<dbReference type="InterPro" id="IPR035984">
    <property type="entry name" value="Acyl-CoA-binding_sf"/>
</dbReference>
<dbReference type="Proteomes" id="UP000799444">
    <property type="component" value="Unassembled WGS sequence"/>
</dbReference>
<feature type="region of interest" description="Disordered" evidence="1">
    <location>
        <begin position="1"/>
        <end position="22"/>
    </location>
</feature>
<dbReference type="InterPro" id="IPR014352">
    <property type="entry name" value="FERM/acyl-CoA-bd_prot_sf"/>
</dbReference>
<keyword evidence="4" id="KW-1185">Reference proteome</keyword>
<comment type="caution">
    <text evidence="3">The sequence shown here is derived from an EMBL/GenBank/DDBJ whole genome shotgun (WGS) entry which is preliminary data.</text>
</comment>
<dbReference type="EMBL" id="ML996146">
    <property type="protein sequence ID" value="KAF2734568.1"/>
    <property type="molecule type" value="Genomic_DNA"/>
</dbReference>
<name>A0A9P4QVB8_9PLEO</name>
<sequence length="88" mass="9756">MPSAKFQKAWDESSKLGGSPSNDEMLEMYAYGKIAKGEEAKPAGVFDLKGKAKYNKYQEKVKEGVSQADAEKKYVELVEGLKSKYGLK</sequence>
<evidence type="ECO:0000313" key="4">
    <source>
        <dbReference type="Proteomes" id="UP000799444"/>
    </source>
</evidence>
<dbReference type="InterPro" id="IPR000582">
    <property type="entry name" value="Acyl-CoA-binding_protein"/>
</dbReference>
<dbReference type="AlphaFoldDB" id="A0A9P4QVB8"/>
<dbReference type="PRINTS" id="PR00689">
    <property type="entry name" value="ACOABINDINGP"/>
</dbReference>
<proteinExistence type="predicted"/>
<feature type="domain" description="ACB" evidence="2">
    <location>
        <begin position="2"/>
        <end position="87"/>
    </location>
</feature>
<protein>
    <submittedName>
        <fullName evidence="3">Acyl CoA binding protein family</fullName>
    </submittedName>
</protein>
<evidence type="ECO:0000259" key="2">
    <source>
        <dbReference type="PROSITE" id="PS51228"/>
    </source>
</evidence>
<dbReference type="SUPFAM" id="SSF47027">
    <property type="entry name" value="Acyl-CoA binding protein"/>
    <property type="match status" value="1"/>
</dbReference>
<dbReference type="GO" id="GO:0000062">
    <property type="term" value="F:fatty-acyl-CoA binding"/>
    <property type="evidence" value="ECO:0007669"/>
    <property type="project" value="InterPro"/>
</dbReference>
<dbReference type="Gene3D" id="1.20.80.10">
    <property type="match status" value="1"/>
</dbReference>
<accession>A0A9P4QVB8</accession>
<dbReference type="OrthoDB" id="346910at2759"/>
<gene>
    <name evidence="3" type="ORF">EJ04DRAFT_436904</name>
</gene>
<evidence type="ECO:0000313" key="3">
    <source>
        <dbReference type="EMBL" id="KAF2734568.1"/>
    </source>
</evidence>